<dbReference type="CDD" id="cd03230">
    <property type="entry name" value="ABC_DR_subfamily_A"/>
    <property type="match status" value="1"/>
</dbReference>
<dbReference type="RefSeq" id="WP_096183116.1">
    <property type="nucleotide sequence ID" value="NZ_BDUF01000095.1"/>
</dbReference>
<comment type="caution">
    <text evidence="7">The sequence shown here is derived from an EMBL/GenBank/DDBJ whole genome shotgun (WGS) entry which is preliminary data.</text>
</comment>
<dbReference type="EMBL" id="BDUF01000095">
    <property type="protein sequence ID" value="GAX91378.1"/>
    <property type="molecule type" value="Genomic_DNA"/>
</dbReference>
<keyword evidence="2" id="KW-0813">Transport</keyword>
<dbReference type="NCBIfam" id="TIGR01189">
    <property type="entry name" value="ccmA"/>
    <property type="match status" value="1"/>
</dbReference>
<dbReference type="InterPro" id="IPR050763">
    <property type="entry name" value="ABC_transporter_ATP-binding"/>
</dbReference>
<feature type="domain" description="ABC transporter" evidence="6">
    <location>
        <begin position="5"/>
        <end position="233"/>
    </location>
</feature>
<evidence type="ECO:0000256" key="4">
    <source>
        <dbReference type="ARBA" id="ARBA00022748"/>
    </source>
</evidence>
<dbReference type="InterPro" id="IPR003593">
    <property type="entry name" value="AAA+_ATPase"/>
</dbReference>
<proteinExistence type="inferred from homology"/>
<dbReference type="Proteomes" id="UP000217785">
    <property type="component" value="Unassembled WGS sequence"/>
</dbReference>
<dbReference type="GO" id="GO:0022857">
    <property type="term" value="F:transmembrane transporter activity"/>
    <property type="evidence" value="ECO:0007669"/>
    <property type="project" value="InterPro"/>
</dbReference>
<evidence type="ECO:0000256" key="5">
    <source>
        <dbReference type="ARBA" id="ARBA00022840"/>
    </source>
</evidence>
<name>A0A292YN69_9BACL</name>
<comment type="similarity">
    <text evidence="1">Belongs to the ABC transporter superfamily.</text>
</comment>
<dbReference type="InterPro" id="IPR027417">
    <property type="entry name" value="P-loop_NTPase"/>
</dbReference>
<dbReference type="InterPro" id="IPR003439">
    <property type="entry name" value="ABC_transporter-like_ATP-bd"/>
</dbReference>
<dbReference type="GO" id="GO:0005524">
    <property type="term" value="F:ATP binding"/>
    <property type="evidence" value="ECO:0007669"/>
    <property type="project" value="UniProtKB-KW"/>
</dbReference>
<dbReference type="Pfam" id="PF00005">
    <property type="entry name" value="ABC_tran"/>
    <property type="match status" value="1"/>
</dbReference>
<keyword evidence="4" id="KW-0201">Cytochrome c-type biogenesis</keyword>
<keyword evidence="5 7" id="KW-0067">ATP-binding</keyword>
<dbReference type="InterPro" id="IPR005895">
    <property type="entry name" value="ABC_transptr_haem_export_CcmA"/>
</dbReference>
<dbReference type="AlphaFoldDB" id="A0A292YN69"/>
<evidence type="ECO:0000313" key="7">
    <source>
        <dbReference type="EMBL" id="GAX91378.1"/>
    </source>
</evidence>
<organism evidence="7 8">
    <name type="scientific">Effusibacillus lacus</name>
    <dbReference type="NCBI Taxonomy" id="1348429"/>
    <lineage>
        <taxon>Bacteria</taxon>
        <taxon>Bacillati</taxon>
        <taxon>Bacillota</taxon>
        <taxon>Bacilli</taxon>
        <taxon>Bacillales</taxon>
        <taxon>Alicyclobacillaceae</taxon>
        <taxon>Effusibacillus</taxon>
    </lineage>
</organism>
<gene>
    <name evidence="7" type="ORF">EFBL_3047</name>
</gene>
<protein>
    <submittedName>
        <fullName evidence="7">Heme ABC exporter, ATP-binding protein CcmA</fullName>
    </submittedName>
</protein>
<sequence length="235" mass="26372">MTPIISARQLCKSAGEKMILRGIDINIRAGESVAVLGPNGAGKSTLLKILSTLVKPTEGELLIQGKRVADDGAAIKRMIGYLPHNSLLYDHLTAAQNLAFYGKMYRVPQLRERIEELLRKVGLYHFRDEPVRLFSRGMIQRLSIARAILHRPQILLLDEPHTGLDREACDLLNRLIDSLKAENGTIIMVTHDFEHALEVCERILIVRNGKLADDLSTGQLEQEELFTLYRKQVAG</sequence>
<dbReference type="Gene3D" id="3.40.50.300">
    <property type="entry name" value="P-loop containing nucleotide triphosphate hydrolases"/>
    <property type="match status" value="1"/>
</dbReference>
<evidence type="ECO:0000256" key="3">
    <source>
        <dbReference type="ARBA" id="ARBA00022741"/>
    </source>
</evidence>
<dbReference type="SUPFAM" id="SSF52540">
    <property type="entry name" value="P-loop containing nucleoside triphosphate hydrolases"/>
    <property type="match status" value="1"/>
</dbReference>
<dbReference type="GO" id="GO:0016887">
    <property type="term" value="F:ATP hydrolysis activity"/>
    <property type="evidence" value="ECO:0007669"/>
    <property type="project" value="InterPro"/>
</dbReference>
<keyword evidence="3" id="KW-0547">Nucleotide-binding</keyword>
<evidence type="ECO:0000256" key="1">
    <source>
        <dbReference type="ARBA" id="ARBA00005417"/>
    </source>
</evidence>
<keyword evidence="8" id="KW-1185">Reference proteome</keyword>
<dbReference type="PANTHER" id="PTHR42711">
    <property type="entry name" value="ABC TRANSPORTER ATP-BINDING PROTEIN"/>
    <property type="match status" value="1"/>
</dbReference>
<dbReference type="PROSITE" id="PS50893">
    <property type="entry name" value="ABC_TRANSPORTER_2"/>
    <property type="match status" value="1"/>
</dbReference>
<evidence type="ECO:0000259" key="6">
    <source>
        <dbReference type="PROSITE" id="PS50893"/>
    </source>
</evidence>
<dbReference type="GO" id="GO:0017004">
    <property type="term" value="P:cytochrome complex assembly"/>
    <property type="evidence" value="ECO:0007669"/>
    <property type="project" value="UniProtKB-KW"/>
</dbReference>
<dbReference type="PANTHER" id="PTHR42711:SF5">
    <property type="entry name" value="ABC TRANSPORTER ATP-BINDING PROTEIN NATA"/>
    <property type="match status" value="1"/>
</dbReference>
<dbReference type="SMART" id="SM00382">
    <property type="entry name" value="AAA"/>
    <property type="match status" value="1"/>
</dbReference>
<dbReference type="OrthoDB" id="2290519at2"/>
<accession>A0A292YN69</accession>
<evidence type="ECO:0000256" key="2">
    <source>
        <dbReference type="ARBA" id="ARBA00022448"/>
    </source>
</evidence>
<evidence type="ECO:0000313" key="8">
    <source>
        <dbReference type="Proteomes" id="UP000217785"/>
    </source>
</evidence>
<reference evidence="8" key="1">
    <citation type="submission" date="2017-07" db="EMBL/GenBank/DDBJ databases">
        <title>Draft genome sequence of Effusibacillus lacus strain skLN1.</title>
        <authorList>
            <person name="Watanabe M."/>
            <person name="Kojima H."/>
            <person name="Fukui M."/>
        </authorList>
    </citation>
    <scope>NUCLEOTIDE SEQUENCE [LARGE SCALE GENOMIC DNA]</scope>
    <source>
        <strain evidence="8">skLN1</strain>
    </source>
</reference>